<dbReference type="PANTHER" id="PTHR10094">
    <property type="entry name" value="STEROL CARRIER PROTEIN 2 SCP-2 FAMILY PROTEIN"/>
    <property type="match status" value="1"/>
</dbReference>
<dbReference type="Gene3D" id="3.30.1050.10">
    <property type="entry name" value="SCP2 sterol-binding domain"/>
    <property type="match status" value="1"/>
</dbReference>
<keyword evidence="3" id="KW-1185">Reference proteome</keyword>
<evidence type="ECO:0000259" key="1">
    <source>
        <dbReference type="Pfam" id="PF02036"/>
    </source>
</evidence>
<dbReference type="RefSeq" id="WP_106589255.1">
    <property type="nucleotide sequence ID" value="NZ_PYAV01000010.1"/>
</dbReference>
<dbReference type="PANTHER" id="PTHR10094:SF25">
    <property type="entry name" value="SCP2 STEROL-BINDING DOMAIN-CONTAINING PROTEIN 1"/>
    <property type="match status" value="1"/>
</dbReference>
<reference evidence="2 3" key="1">
    <citation type="submission" date="2018-03" db="EMBL/GenBank/DDBJ databases">
        <title>Genomic Encyclopedia of Type Strains, Phase III (KMG-III): the genomes of soil and plant-associated and newly described type strains.</title>
        <authorList>
            <person name="Whitman W."/>
        </authorList>
    </citation>
    <scope>NUCLEOTIDE SEQUENCE [LARGE SCALE GENOMIC DNA]</scope>
    <source>
        <strain evidence="2 3">CGMCC 1.07653</strain>
    </source>
</reference>
<dbReference type="Pfam" id="PF02036">
    <property type="entry name" value="SCP2"/>
    <property type="match status" value="1"/>
</dbReference>
<dbReference type="InterPro" id="IPR003033">
    <property type="entry name" value="SCP2_sterol-bd_dom"/>
</dbReference>
<dbReference type="OrthoDB" id="9804656at2"/>
<dbReference type="AlphaFoldDB" id="A0A2P8HBI6"/>
<dbReference type="GO" id="GO:0005829">
    <property type="term" value="C:cytosol"/>
    <property type="evidence" value="ECO:0007669"/>
    <property type="project" value="TreeGrafter"/>
</dbReference>
<evidence type="ECO:0000313" key="3">
    <source>
        <dbReference type="Proteomes" id="UP000242310"/>
    </source>
</evidence>
<gene>
    <name evidence="2" type="ORF">B0H94_11064</name>
</gene>
<feature type="domain" description="SCP2" evidence="1">
    <location>
        <begin position="7"/>
        <end position="106"/>
    </location>
</feature>
<evidence type="ECO:0000313" key="2">
    <source>
        <dbReference type="EMBL" id="PSL43588.1"/>
    </source>
</evidence>
<sequence>MTLQAKFKELESKMNASPEEIEGVNKVYQFNIKGEDESVYQVIFADGQATFEAGTPHEPQCTLKMKENDLIKLIEGNLNPTTAFMTGKLKVEGDMGQALKLQNILKAYQ</sequence>
<organism evidence="2 3">
    <name type="scientific">Salsuginibacillus halophilus</name>
    <dbReference type="NCBI Taxonomy" id="517424"/>
    <lineage>
        <taxon>Bacteria</taxon>
        <taxon>Bacillati</taxon>
        <taxon>Bacillota</taxon>
        <taxon>Bacilli</taxon>
        <taxon>Bacillales</taxon>
        <taxon>Bacillaceae</taxon>
        <taxon>Salsuginibacillus</taxon>
    </lineage>
</organism>
<dbReference type="EMBL" id="PYAV01000010">
    <property type="protein sequence ID" value="PSL43588.1"/>
    <property type="molecule type" value="Genomic_DNA"/>
</dbReference>
<dbReference type="Proteomes" id="UP000242310">
    <property type="component" value="Unassembled WGS sequence"/>
</dbReference>
<dbReference type="InterPro" id="IPR036527">
    <property type="entry name" value="SCP2_sterol-bd_dom_sf"/>
</dbReference>
<protein>
    <submittedName>
        <fullName evidence="2">SCP-2 sterol transfer family protein</fullName>
    </submittedName>
</protein>
<accession>A0A2P8HBI6</accession>
<comment type="caution">
    <text evidence="2">The sequence shown here is derived from an EMBL/GenBank/DDBJ whole genome shotgun (WGS) entry which is preliminary data.</text>
</comment>
<dbReference type="SUPFAM" id="SSF55718">
    <property type="entry name" value="SCP-like"/>
    <property type="match status" value="1"/>
</dbReference>
<name>A0A2P8HBI6_9BACI</name>
<proteinExistence type="predicted"/>